<dbReference type="AlphaFoldDB" id="A0A6N4TJZ0"/>
<accession>A0A6N4TJZ0</accession>
<dbReference type="PANTHER" id="PTHR43792">
    <property type="entry name" value="GNAT FAMILY, PUTATIVE (AFU_ORTHOLOGUE AFUA_3G00765)-RELATED-RELATED"/>
    <property type="match status" value="1"/>
</dbReference>
<dbReference type="RefSeq" id="WP_163052159.1">
    <property type="nucleotide sequence ID" value="NZ_AP019695.1"/>
</dbReference>
<dbReference type="InterPro" id="IPR024499">
    <property type="entry name" value="Mbeg1-like"/>
</dbReference>
<feature type="domain" description="N-acetyltransferase" evidence="1">
    <location>
        <begin position="419"/>
        <end position="567"/>
    </location>
</feature>
<dbReference type="Proteomes" id="UP000464754">
    <property type="component" value="Chromosome"/>
</dbReference>
<gene>
    <name evidence="2" type="ORF">Aargi30884_19500</name>
</gene>
<dbReference type="InterPro" id="IPR000182">
    <property type="entry name" value="GNAT_dom"/>
</dbReference>
<dbReference type="InterPro" id="IPR016181">
    <property type="entry name" value="Acyl_CoA_acyltransferase"/>
</dbReference>
<dbReference type="Gene3D" id="3.40.630.30">
    <property type="match status" value="1"/>
</dbReference>
<protein>
    <recommendedName>
        <fullName evidence="1">N-acetyltransferase domain-containing protein</fullName>
    </recommendedName>
</protein>
<dbReference type="SUPFAM" id="SSF53474">
    <property type="entry name" value="alpha/beta-Hydrolases"/>
    <property type="match status" value="1"/>
</dbReference>
<sequence length="567" mass="66969">MIREETFYYLSLISYYNVKKVGTSLSKLCQMIVKDEEVLRQAEEIDDAKGNLEMIKRIPLENYRSTYLVSCFDDNKNSGVVYDIYENEEALFVAFRGSEILDEQYHTTGWQDWMDNFEMFLDGPTWQQLLSLHQLEKESLHKPFYLCGHSKGGNIALYCALCMKEENLDKLAGVYAFNAPGITKSILEVYEDRAKNPSFLEKLHIFENENDCISSFFEHLKEPILLKSSLPCRNIEELYRSHQLYTLNFVNNGYVIAEKKSAVPILMYHFINDFFVNQKKEKLETMVHRMEDYFQSDLSITELYKVFFYHISQYTSLFEGIPYEKMKTITFQELMEHRKSKIFLRNMNIALMNRKELMNELDMKEITQGLLHNYELLYKETTANLQEKLNDNNQKITKAIRSILNRKEEERYFMMSKHVGFTTWKMEDLDKAHALWNDIDWVMAINDKKEIAEYVNEEIEAYQKHQLQYFPLYIQEKNIFIGCCGIHVDDNGKCLLGVYIKKEYRGKGYGKEALEAILMYAVSVFSIKKIFAMNPQEDASYQHLLVNLGFVMCKEENKNIFVYELIS</sequence>
<dbReference type="SUPFAM" id="SSF55729">
    <property type="entry name" value="Acyl-CoA N-acyltransferases (Nat)"/>
    <property type="match status" value="1"/>
</dbReference>
<dbReference type="Pfam" id="PF13302">
    <property type="entry name" value="Acetyltransf_3"/>
    <property type="match status" value="1"/>
</dbReference>
<dbReference type="PANTHER" id="PTHR43792:SF1">
    <property type="entry name" value="N-ACETYLTRANSFERASE DOMAIN-CONTAINING PROTEIN"/>
    <property type="match status" value="1"/>
</dbReference>
<evidence type="ECO:0000259" key="1">
    <source>
        <dbReference type="PROSITE" id="PS51186"/>
    </source>
</evidence>
<proteinExistence type="predicted"/>
<dbReference type="EMBL" id="AP019695">
    <property type="protein sequence ID" value="BBK23047.1"/>
    <property type="molecule type" value="Genomic_DNA"/>
</dbReference>
<dbReference type="GO" id="GO:0016747">
    <property type="term" value="F:acyltransferase activity, transferring groups other than amino-acyl groups"/>
    <property type="evidence" value="ECO:0007669"/>
    <property type="project" value="InterPro"/>
</dbReference>
<dbReference type="InterPro" id="IPR029058">
    <property type="entry name" value="AB_hydrolase_fold"/>
</dbReference>
<dbReference type="InterPro" id="IPR051531">
    <property type="entry name" value="N-acetyltransferase"/>
</dbReference>
<dbReference type="KEGG" id="aarg:Aargi30884_19500"/>
<dbReference type="Pfam" id="PF11187">
    <property type="entry name" value="Mbeg1-like"/>
    <property type="match status" value="1"/>
</dbReference>
<dbReference type="PROSITE" id="PS51186">
    <property type="entry name" value="GNAT"/>
    <property type="match status" value="1"/>
</dbReference>
<reference evidence="3" key="1">
    <citation type="submission" date="2019-05" db="EMBL/GenBank/DDBJ databases">
        <title>Complete genome sequencing of Absiella argi strain JCM 30884.</title>
        <authorList>
            <person name="Sakamoto M."/>
            <person name="Murakami T."/>
            <person name="Mori H."/>
        </authorList>
    </citation>
    <scope>NUCLEOTIDE SEQUENCE [LARGE SCALE GENOMIC DNA]</scope>
    <source>
        <strain evidence="3">JCM 30884</strain>
    </source>
</reference>
<name>A0A6N4TJZ0_9FIRM</name>
<dbReference type="CDD" id="cd04301">
    <property type="entry name" value="NAT_SF"/>
    <property type="match status" value="1"/>
</dbReference>
<organism evidence="2 3">
    <name type="scientific">Amedibacterium intestinale</name>
    <dbReference type="NCBI Taxonomy" id="2583452"/>
    <lineage>
        <taxon>Bacteria</taxon>
        <taxon>Bacillati</taxon>
        <taxon>Bacillota</taxon>
        <taxon>Erysipelotrichia</taxon>
        <taxon>Erysipelotrichales</taxon>
        <taxon>Erysipelotrichaceae</taxon>
        <taxon>Amedibacterium</taxon>
    </lineage>
</organism>
<evidence type="ECO:0000313" key="2">
    <source>
        <dbReference type="EMBL" id="BBK23047.1"/>
    </source>
</evidence>
<keyword evidence="3" id="KW-1185">Reference proteome</keyword>
<evidence type="ECO:0000313" key="3">
    <source>
        <dbReference type="Proteomes" id="UP000464754"/>
    </source>
</evidence>
<dbReference type="Gene3D" id="3.40.50.1820">
    <property type="entry name" value="alpha/beta hydrolase"/>
    <property type="match status" value="1"/>
</dbReference>